<evidence type="ECO:0000313" key="1">
    <source>
        <dbReference type="EMBL" id="SVC98163.1"/>
    </source>
</evidence>
<accession>A0A382RKD6</accession>
<sequence>DNWIEGDKSSMRLASFNATYNSGIADVSITNFSGDGGGLKANVNRWRKQLGLQPQSEEMINKSMLIKTSKLGKYKLIKIQNDSNQESAFLCSIIEIKNSTIFVKMKASLDGINQLENEFIEFCSSFK</sequence>
<dbReference type="EMBL" id="UINC01122384">
    <property type="protein sequence ID" value="SVC98163.1"/>
    <property type="molecule type" value="Genomic_DNA"/>
</dbReference>
<name>A0A382RKD6_9ZZZZ</name>
<organism evidence="1">
    <name type="scientific">marine metagenome</name>
    <dbReference type="NCBI Taxonomy" id="408172"/>
    <lineage>
        <taxon>unclassified sequences</taxon>
        <taxon>metagenomes</taxon>
        <taxon>ecological metagenomes</taxon>
    </lineage>
</organism>
<reference evidence="1" key="1">
    <citation type="submission" date="2018-05" db="EMBL/GenBank/DDBJ databases">
        <authorList>
            <person name="Lanie J.A."/>
            <person name="Ng W.-L."/>
            <person name="Kazmierczak K.M."/>
            <person name="Andrzejewski T.M."/>
            <person name="Davidsen T.M."/>
            <person name="Wayne K.J."/>
            <person name="Tettelin H."/>
            <person name="Glass J.I."/>
            <person name="Rusch D."/>
            <person name="Podicherti R."/>
            <person name="Tsui H.-C.T."/>
            <person name="Winkler M.E."/>
        </authorList>
    </citation>
    <scope>NUCLEOTIDE SEQUENCE</scope>
</reference>
<dbReference type="AlphaFoldDB" id="A0A382RKD6"/>
<proteinExistence type="predicted"/>
<gene>
    <name evidence="1" type="ORF">METZ01_LOCUS351017</name>
</gene>
<feature type="non-terminal residue" evidence="1">
    <location>
        <position position="1"/>
    </location>
</feature>
<protein>
    <submittedName>
        <fullName evidence="1">Uncharacterized protein</fullName>
    </submittedName>
</protein>